<organism evidence="2 3">
    <name type="scientific">Neorhodopirellula pilleata</name>
    <dbReference type="NCBI Taxonomy" id="2714738"/>
    <lineage>
        <taxon>Bacteria</taxon>
        <taxon>Pseudomonadati</taxon>
        <taxon>Planctomycetota</taxon>
        <taxon>Planctomycetia</taxon>
        <taxon>Pirellulales</taxon>
        <taxon>Pirellulaceae</taxon>
        <taxon>Neorhodopirellula</taxon>
    </lineage>
</organism>
<feature type="region of interest" description="Disordered" evidence="1">
    <location>
        <begin position="157"/>
        <end position="188"/>
    </location>
</feature>
<feature type="compositionally biased region" description="Polar residues" evidence="1">
    <location>
        <begin position="173"/>
        <end position="183"/>
    </location>
</feature>
<evidence type="ECO:0000313" key="2">
    <source>
        <dbReference type="EMBL" id="TWU01527.1"/>
    </source>
</evidence>
<keyword evidence="3" id="KW-1185">Reference proteome</keyword>
<dbReference type="Proteomes" id="UP000316213">
    <property type="component" value="Unassembled WGS sequence"/>
</dbReference>
<accession>A0A5C6APS3</accession>
<protein>
    <submittedName>
        <fullName evidence="2">Uncharacterized protein</fullName>
    </submittedName>
</protein>
<evidence type="ECO:0000313" key="3">
    <source>
        <dbReference type="Proteomes" id="UP000316213"/>
    </source>
</evidence>
<gene>
    <name evidence="2" type="ORF">Pla100_12620</name>
</gene>
<dbReference type="AlphaFoldDB" id="A0A5C6APS3"/>
<comment type="caution">
    <text evidence="2">The sequence shown here is derived from an EMBL/GenBank/DDBJ whole genome shotgun (WGS) entry which is preliminary data.</text>
</comment>
<name>A0A5C6APS3_9BACT</name>
<sequence length="224" mass="24163">MLGLFRSDPVRTPILRPTTSLVVTPPPTYDPTAETVGQAESEPKSKAVAVRMVAHRSTPKRLTVSSNQIQMQPYGAPTFDGVVVEKGQSIELENVKMKFDGKNTVVETDEYTMVFMSRTAANIPYFDVKFIPTTPFADSVAPHGLWGLTVDAGNEARNGDAGRGTQGGGAIDSVNQDGTIQRTQRGDRTSVELYEADSLFATQAKNEAGASFFRFAAERGTGLV</sequence>
<feature type="region of interest" description="Disordered" evidence="1">
    <location>
        <begin position="18"/>
        <end position="44"/>
    </location>
</feature>
<proteinExistence type="predicted"/>
<feature type="compositionally biased region" description="Gly residues" evidence="1">
    <location>
        <begin position="161"/>
        <end position="170"/>
    </location>
</feature>
<reference evidence="2 3" key="1">
    <citation type="submission" date="2019-02" db="EMBL/GenBank/DDBJ databases">
        <title>Deep-cultivation of Planctomycetes and their phenomic and genomic characterization uncovers novel biology.</title>
        <authorList>
            <person name="Wiegand S."/>
            <person name="Jogler M."/>
            <person name="Boedeker C."/>
            <person name="Pinto D."/>
            <person name="Vollmers J."/>
            <person name="Rivas-Marin E."/>
            <person name="Kohn T."/>
            <person name="Peeters S.H."/>
            <person name="Heuer A."/>
            <person name="Rast P."/>
            <person name="Oberbeckmann S."/>
            <person name="Bunk B."/>
            <person name="Jeske O."/>
            <person name="Meyerdierks A."/>
            <person name="Storesund J.E."/>
            <person name="Kallscheuer N."/>
            <person name="Luecker S."/>
            <person name="Lage O.M."/>
            <person name="Pohl T."/>
            <person name="Merkel B.J."/>
            <person name="Hornburger P."/>
            <person name="Mueller R.-W."/>
            <person name="Bruemmer F."/>
            <person name="Labrenz M."/>
            <person name="Spormann A.M."/>
            <person name="Op Den Camp H."/>
            <person name="Overmann J."/>
            <person name="Amann R."/>
            <person name="Jetten M.S.M."/>
            <person name="Mascher T."/>
            <person name="Medema M.H."/>
            <person name="Devos D.P."/>
            <person name="Kaster A.-K."/>
            <person name="Ovreas L."/>
            <person name="Rohde M."/>
            <person name="Galperin M.Y."/>
            <person name="Jogler C."/>
        </authorList>
    </citation>
    <scope>NUCLEOTIDE SEQUENCE [LARGE SCALE GENOMIC DNA]</scope>
    <source>
        <strain evidence="2 3">Pla100</strain>
    </source>
</reference>
<evidence type="ECO:0000256" key="1">
    <source>
        <dbReference type="SAM" id="MobiDB-lite"/>
    </source>
</evidence>
<dbReference type="EMBL" id="SJPM01000002">
    <property type="protein sequence ID" value="TWU01527.1"/>
    <property type="molecule type" value="Genomic_DNA"/>
</dbReference>